<dbReference type="InterPro" id="IPR043129">
    <property type="entry name" value="ATPase_NBD"/>
</dbReference>
<proteinExistence type="inferred from homology"/>
<feature type="binding site" evidence="1">
    <location>
        <begin position="3"/>
        <end position="10"/>
    </location>
    <ligand>
        <name>ATP</name>
        <dbReference type="ChEBI" id="CHEBI:30616"/>
    </ligand>
</feature>
<keyword evidence="1" id="KW-0547">Nucleotide-binding</keyword>
<dbReference type="InterPro" id="IPR005338">
    <property type="entry name" value="Anhydro_N_Ac-Mur_kinase"/>
</dbReference>
<dbReference type="GO" id="GO:0005524">
    <property type="term" value="F:ATP binding"/>
    <property type="evidence" value="ECO:0007669"/>
    <property type="project" value="UniProtKB-UniRule"/>
</dbReference>
<dbReference type="GO" id="GO:0009254">
    <property type="term" value="P:peptidoglycan turnover"/>
    <property type="evidence" value="ECO:0007669"/>
    <property type="project" value="UniProtKB-UniRule"/>
</dbReference>
<dbReference type="EMBL" id="PQCO01000079">
    <property type="protein sequence ID" value="PUE05424.1"/>
    <property type="molecule type" value="Genomic_DNA"/>
</dbReference>
<dbReference type="UniPathway" id="UPA00544"/>
<comment type="pathway">
    <text evidence="1">Amino-sugar metabolism; 1,6-anhydro-N-acetylmuramate degradation.</text>
</comment>
<dbReference type="PANTHER" id="PTHR30605">
    <property type="entry name" value="ANHYDRO-N-ACETYLMURAMIC ACID KINASE"/>
    <property type="match status" value="1"/>
</dbReference>
<keyword evidence="1" id="KW-0119">Carbohydrate metabolism</keyword>
<dbReference type="UniPathway" id="UPA00343"/>
<keyword evidence="1" id="KW-0808">Transferase</keyword>
<dbReference type="PANTHER" id="PTHR30605:SF0">
    <property type="entry name" value="ANHYDRO-N-ACETYLMURAMIC ACID KINASE"/>
    <property type="match status" value="1"/>
</dbReference>
<comment type="caution">
    <text evidence="2">The sequence shown here is derived from an EMBL/GenBank/DDBJ whole genome shotgun (WGS) entry which is preliminary data.</text>
</comment>
<dbReference type="NCBIfam" id="NF007139">
    <property type="entry name" value="PRK09585.1-3"/>
    <property type="match status" value="1"/>
</dbReference>
<dbReference type="AlphaFoldDB" id="A0A6N4E2U3"/>
<dbReference type="GO" id="GO:0016301">
    <property type="term" value="F:kinase activity"/>
    <property type="evidence" value="ECO:0007669"/>
    <property type="project" value="UniProtKB-KW"/>
</dbReference>
<evidence type="ECO:0000313" key="2">
    <source>
        <dbReference type="EMBL" id="PUE05424.1"/>
    </source>
</evidence>
<keyword evidence="1" id="KW-0067">ATP-binding</keyword>
<protein>
    <recommendedName>
        <fullName evidence="1">Anhydro-N-acetylmuramic acid kinase</fullName>
        <ecNumber evidence="1">2.7.1.170</ecNumber>
    </recommendedName>
    <alternativeName>
        <fullName evidence="1">AnhMurNAc kinase</fullName>
    </alternativeName>
</protein>
<accession>A0A6N4E2U3</accession>
<comment type="pathway">
    <text evidence="1">Cell wall biogenesis; peptidoglycan recycling.</text>
</comment>
<dbReference type="GO" id="GO:0006040">
    <property type="term" value="P:amino sugar metabolic process"/>
    <property type="evidence" value="ECO:0007669"/>
    <property type="project" value="InterPro"/>
</dbReference>
<dbReference type="Pfam" id="PF03702">
    <property type="entry name" value="AnmK"/>
    <property type="match status" value="1"/>
</dbReference>
<reference evidence="2 3" key="1">
    <citation type="submission" date="2018-01" db="EMBL/GenBank/DDBJ databases">
        <title>Novel co-symbiosis in the lucinid bivalve Phacoides pectinatus.</title>
        <authorList>
            <person name="Lim S.J."/>
            <person name="Davis B.G."/>
            <person name="Gill D.E."/>
            <person name="Engel A.S."/>
            <person name="Anderson L.C."/>
            <person name="Campbell B.J."/>
        </authorList>
    </citation>
    <scope>NUCLEOTIDE SEQUENCE [LARGE SCALE GENOMIC DNA]</scope>
    <source>
        <strain evidence="2">N3_P5</strain>
    </source>
</reference>
<gene>
    <name evidence="1" type="primary">anmK</name>
    <name evidence="2" type="ORF">C3L24_01220</name>
</gene>
<evidence type="ECO:0000313" key="3">
    <source>
        <dbReference type="Proteomes" id="UP000250928"/>
    </source>
</evidence>
<dbReference type="CDD" id="cd24050">
    <property type="entry name" value="ASKHA_NBD_ANMK"/>
    <property type="match status" value="1"/>
</dbReference>
<keyword evidence="1 2" id="KW-0418">Kinase</keyword>
<comment type="function">
    <text evidence="1">Catalyzes the specific phosphorylation of 1,6-anhydro-N-acetylmuramic acid (anhMurNAc) with the simultaneous cleavage of the 1,6-anhydro ring, generating MurNAc-6-P. Is required for the utilization of anhMurNAc either imported from the medium or derived from its own cell wall murein, and thus plays a role in cell wall recycling.</text>
</comment>
<dbReference type="SUPFAM" id="SSF53067">
    <property type="entry name" value="Actin-like ATPase domain"/>
    <property type="match status" value="1"/>
</dbReference>
<dbReference type="GO" id="GO:0016773">
    <property type="term" value="F:phosphotransferase activity, alcohol group as acceptor"/>
    <property type="evidence" value="ECO:0007669"/>
    <property type="project" value="UniProtKB-UniRule"/>
</dbReference>
<name>A0A6N4E2U3_9GAMM</name>
<comment type="similarity">
    <text evidence="1">Belongs to the anhydro-N-acetylmuramic acid kinase family.</text>
</comment>
<organism evidence="2 3">
    <name type="scientific">Candidatus Sedimenticola endophacoides</name>
    <dbReference type="NCBI Taxonomy" id="2548426"/>
    <lineage>
        <taxon>Bacteria</taxon>
        <taxon>Pseudomonadati</taxon>
        <taxon>Pseudomonadota</taxon>
        <taxon>Gammaproteobacteria</taxon>
        <taxon>Chromatiales</taxon>
        <taxon>Sedimenticolaceae</taxon>
        <taxon>Sedimenticola</taxon>
    </lineage>
</organism>
<dbReference type="GO" id="GO:0097175">
    <property type="term" value="P:1,6-anhydro-N-acetyl-beta-muramic acid catabolic process"/>
    <property type="evidence" value="ECO:0007669"/>
    <property type="project" value="UniProtKB-UniRule"/>
</dbReference>
<evidence type="ECO:0000256" key="1">
    <source>
        <dbReference type="HAMAP-Rule" id="MF_01270"/>
    </source>
</evidence>
<dbReference type="HAMAP" id="MF_01270">
    <property type="entry name" value="AnhMurNAc_kinase"/>
    <property type="match status" value="1"/>
</dbReference>
<dbReference type="Proteomes" id="UP000250928">
    <property type="component" value="Unassembled WGS sequence"/>
</dbReference>
<dbReference type="Gene3D" id="3.30.420.40">
    <property type="match status" value="2"/>
</dbReference>
<sequence>MSGTSMDGIDAVLVRFGGAMPRLLGHLHSPWPTPLRHALRAAADSTATGIDRLCELDNLTAERFARTSLDLLHQCDINPTEVAAIGSHGQTLRHKPDGETPFTLQIGNPSLIAERCGIAVVADFRRRDMAAGGQGAPLVPAFHAAMFTAPDEERVVLNLGGIANITHLPAGAPQKASGFDTGPANTLLDYWIRHCRDADMDRDGTWAATGSVHRPLLEAMLADPYFSLAPPKSTGPDYFSPSWLRGHLGASPTLGEADVQATLTALSAESIRSGIAACAPDCRRIIVCGGGWHNKTLLRELARRHPGLPIESSERFGIATDQVEATAFAWLARQTLNHLPGNIPRVTGARRPAVLGGIYPAG</sequence>
<comment type="catalytic activity">
    <reaction evidence="1">
        <text>1,6-anhydro-N-acetyl-beta-muramate + ATP + H2O = N-acetyl-D-muramate 6-phosphate + ADP + H(+)</text>
        <dbReference type="Rhea" id="RHEA:24952"/>
        <dbReference type="ChEBI" id="CHEBI:15377"/>
        <dbReference type="ChEBI" id="CHEBI:15378"/>
        <dbReference type="ChEBI" id="CHEBI:30616"/>
        <dbReference type="ChEBI" id="CHEBI:58690"/>
        <dbReference type="ChEBI" id="CHEBI:58722"/>
        <dbReference type="ChEBI" id="CHEBI:456216"/>
        <dbReference type="EC" id="2.7.1.170"/>
    </reaction>
</comment>
<dbReference type="EC" id="2.7.1.170" evidence="1"/>